<dbReference type="CDD" id="cd00093">
    <property type="entry name" value="HTH_XRE"/>
    <property type="match status" value="1"/>
</dbReference>
<name>A0AA96LW17_9BACL</name>
<dbReference type="SMART" id="SM00530">
    <property type="entry name" value="HTH_XRE"/>
    <property type="match status" value="1"/>
</dbReference>
<dbReference type="AlphaFoldDB" id="A0AA96LW17"/>
<dbReference type="InterPro" id="IPR001387">
    <property type="entry name" value="Cro/C1-type_HTH"/>
</dbReference>
<reference evidence="3" key="1">
    <citation type="submission" date="2022-02" db="EMBL/GenBank/DDBJ databases">
        <title>Paenibacillus sp. MBLB1832 Whole Genome Shotgun Sequencing.</title>
        <authorList>
            <person name="Hwang C.Y."/>
            <person name="Cho E.-S."/>
            <person name="Seo M.-J."/>
        </authorList>
    </citation>
    <scope>NUCLEOTIDE SEQUENCE</scope>
    <source>
        <strain evidence="3">MBLB1832</strain>
    </source>
</reference>
<dbReference type="RefSeq" id="WP_314805813.1">
    <property type="nucleotide sequence ID" value="NZ_CP130319.1"/>
</dbReference>
<dbReference type="EMBL" id="CP130319">
    <property type="protein sequence ID" value="WNR47139.1"/>
    <property type="molecule type" value="Genomic_DNA"/>
</dbReference>
<evidence type="ECO:0000313" key="3">
    <source>
        <dbReference type="EMBL" id="WNR47139.1"/>
    </source>
</evidence>
<dbReference type="GO" id="GO:0003677">
    <property type="term" value="F:DNA binding"/>
    <property type="evidence" value="ECO:0007669"/>
    <property type="project" value="UniProtKB-KW"/>
</dbReference>
<dbReference type="Proteomes" id="UP001304650">
    <property type="component" value="Chromosome"/>
</dbReference>
<protein>
    <submittedName>
        <fullName evidence="3">Helix-turn-helix transcriptional regulator</fullName>
    </submittedName>
</protein>
<dbReference type="InterPro" id="IPR010982">
    <property type="entry name" value="Lambda_DNA-bd_dom_sf"/>
</dbReference>
<keyword evidence="4" id="KW-1185">Reference proteome</keyword>
<evidence type="ECO:0000259" key="2">
    <source>
        <dbReference type="PROSITE" id="PS50943"/>
    </source>
</evidence>
<evidence type="ECO:0000256" key="1">
    <source>
        <dbReference type="ARBA" id="ARBA00023125"/>
    </source>
</evidence>
<dbReference type="PANTHER" id="PTHR46558">
    <property type="entry name" value="TRACRIPTIONAL REGULATORY PROTEIN-RELATED-RELATED"/>
    <property type="match status" value="1"/>
</dbReference>
<dbReference type="KEGG" id="proo:MJB10_22165"/>
<accession>A0AA96LW17</accession>
<keyword evidence="1" id="KW-0238">DNA-binding</keyword>
<dbReference type="SUPFAM" id="SSF47413">
    <property type="entry name" value="lambda repressor-like DNA-binding domains"/>
    <property type="match status" value="1"/>
</dbReference>
<feature type="domain" description="HTH cro/C1-type" evidence="2">
    <location>
        <begin position="7"/>
        <end position="61"/>
    </location>
</feature>
<dbReference type="Gene3D" id="1.10.260.40">
    <property type="entry name" value="lambda repressor-like DNA-binding domains"/>
    <property type="match status" value="1"/>
</dbReference>
<evidence type="ECO:0000313" key="4">
    <source>
        <dbReference type="Proteomes" id="UP001304650"/>
    </source>
</evidence>
<gene>
    <name evidence="3" type="ORF">MJB10_22165</name>
</gene>
<sequence length="122" mass="14118">MKYGDRIALLREKRGLTQEELSIKIGISRASLSHYETSRREPDYETINKIANFFHVSIDYLLGRTKLEDAVLDHDVRDFVENLDLTDEGILQKFSLTVDGKPLSSEEARRFIAFVRAERSLE</sequence>
<dbReference type="PROSITE" id="PS50943">
    <property type="entry name" value="HTH_CROC1"/>
    <property type="match status" value="1"/>
</dbReference>
<dbReference type="Pfam" id="PF01381">
    <property type="entry name" value="HTH_3"/>
    <property type="match status" value="1"/>
</dbReference>
<proteinExistence type="predicted"/>
<dbReference type="PANTHER" id="PTHR46558:SF11">
    <property type="entry name" value="HTH-TYPE TRANSCRIPTIONAL REGULATOR XRE"/>
    <property type="match status" value="1"/>
</dbReference>
<organism evidence="3 4">
    <name type="scientific">Paenibacillus roseopurpureus</name>
    <dbReference type="NCBI Taxonomy" id="2918901"/>
    <lineage>
        <taxon>Bacteria</taxon>
        <taxon>Bacillati</taxon>
        <taxon>Bacillota</taxon>
        <taxon>Bacilli</taxon>
        <taxon>Bacillales</taxon>
        <taxon>Paenibacillaceae</taxon>
        <taxon>Paenibacillus</taxon>
    </lineage>
</organism>